<reference evidence="10 11" key="1">
    <citation type="submission" date="2015-08" db="EMBL/GenBank/DDBJ databases">
        <title>Ancestral chromatin configuration constrains chromatin evolution on differentiating sex chromosomes in Drosophila.</title>
        <authorList>
            <person name="Zhou Q."/>
            <person name="Bachtrog D."/>
        </authorList>
    </citation>
    <scope>NUCLEOTIDE SEQUENCE [LARGE SCALE GENOMIC DNA]</scope>
    <source>
        <tissue evidence="10">Whole larvae</tissue>
    </source>
</reference>
<dbReference type="GO" id="GO:0042277">
    <property type="term" value="F:peptide binding"/>
    <property type="evidence" value="ECO:0007669"/>
    <property type="project" value="TreeGrafter"/>
</dbReference>
<comment type="similarity">
    <text evidence="2">Belongs to the G-protein coupled receptor 1 family.</text>
</comment>
<dbReference type="Gene3D" id="1.20.1070.10">
    <property type="entry name" value="Rhodopsin 7-helix transmembrane proteins"/>
    <property type="match status" value="1"/>
</dbReference>
<keyword evidence="6 8" id="KW-0472">Membrane</keyword>
<evidence type="ECO:0000256" key="2">
    <source>
        <dbReference type="ARBA" id="ARBA00010663"/>
    </source>
</evidence>
<dbReference type="GO" id="GO:0004930">
    <property type="term" value="F:G protein-coupled receptor activity"/>
    <property type="evidence" value="ECO:0007669"/>
    <property type="project" value="InterPro"/>
</dbReference>
<dbReference type="CDD" id="cd00637">
    <property type="entry name" value="7tm_classA_rhodopsin-like"/>
    <property type="match status" value="1"/>
</dbReference>
<evidence type="ECO:0000256" key="6">
    <source>
        <dbReference type="ARBA" id="ARBA00023136"/>
    </source>
</evidence>
<evidence type="ECO:0000256" key="4">
    <source>
        <dbReference type="ARBA" id="ARBA00022692"/>
    </source>
</evidence>
<feature type="transmembrane region" description="Helical" evidence="8">
    <location>
        <begin position="251"/>
        <end position="270"/>
    </location>
</feature>
<evidence type="ECO:0000313" key="11">
    <source>
        <dbReference type="Proteomes" id="UP000494163"/>
    </source>
</evidence>
<evidence type="ECO:0000256" key="3">
    <source>
        <dbReference type="ARBA" id="ARBA00022475"/>
    </source>
</evidence>
<feature type="transmembrane region" description="Helical" evidence="8">
    <location>
        <begin position="149"/>
        <end position="170"/>
    </location>
</feature>
<accession>A0A0M5IZ97</accession>
<dbReference type="PANTHER" id="PTHR24241:SF170">
    <property type="entry name" value="G-PROTEIN COUPLED RECEPTORS FAMILY 1 PROFILE DOMAIN-CONTAINING PROTEIN"/>
    <property type="match status" value="1"/>
</dbReference>
<feature type="transmembrane region" description="Helical" evidence="8">
    <location>
        <begin position="36"/>
        <end position="57"/>
    </location>
</feature>
<feature type="transmembrane region" description="Helical" evidence="8">
    <location>
        <begin position="110"/>
        <end position="128"/>
    </location>
</feature>
<dbReference type="Proteomes" id="UP000494163">
    <property type="component" value="Chromosome 3L"/>
</dbReference>
<dbReference type="AlphaFoldDB" id="A0A0M5IZ97"/>
<feature type="transmembrane region" description="Helical" evidence="8">
    <location>
        <begin position="190"/>
        <end position="215"/>
    </location>
</feature>
<dbReference type="FunFam" id="1.20.1070.10:FF:000258">
    <property type="entry name" value="G-protein coupled receptor"/>
    <property type="match status" value="1"/>
</dbReference>
<dbReference type="OMA" id="CKCSVYL"/>
<dbReference type="InterPro" id="IPR017452">
    <property type="entry name" value="GPCR_Rhodpsn_7TM"/>
</dbReference>
<dbReference type="OrthoDB" id="6376512at2759"/>
<protein>
    <submittedName>
        <fullName evidence="10">DopEcR</fullName>
    </submittedName>
</protein>
<feature type="transmembrane region" description="Helical" evidence="8">
    <location>
        <begin position="282"/>
        <end position="301"/>
    </location>
</feature>
<sequence length="339" mass="38555">MSKRRFHCCVWCSGPLKMQEMSYLQDNSKLEALTKAVLISILGVAIVLSNLLIIATYANFKGPTEVINYYLLSLAIADLLCGLLVVPFSVYPALTGEWMYGDIVCRFTGYLEVTLWAVSVYTFMWISVDRYLAVRKPLRYETVQTKTRCQCWMVFTWISAALLCCPPILGYTMPIENNVTHICMLDWGNMAAYTVTLAILVLGPSLISIVHNYGYIFVMMRKLRSGEPIHDKEYATALAENLSNPSHMMSFALVFAFWMSWLPWICLRLYEVVTGEIIQSTLINFAVVWIGILNSFWKILIMTGMSPQFRIALRVFCLTICCKTKGRLQAELIGLDPDD</sequence>
<dbReference type="EMBL" id="CP012525">
    <property type="protein sequence ID" value="ALC45081.1"/>
    <property type="molecule type" value="Genomic_DNA"/>
</dbReference>
<keyword evidence="11" id="KW-1185">Reference proteome</keyword>
<feature type="transmembrane region" description="Helical" evidence="8">
    <location>
        <begin position="69"/>
        <end position="90"/>
    </location>
</feature>
<evidence type="ECO:0000259" key="9">
    <source>
        <dbReference type="PROSITE" id="PS50262"/>
    </source>
</evidence>
<evidence type="ECO:0000256" key="5">
    <source>
        <dbReference type="ARBA" id="ARBA00022989"/>
    </source>
</evidence>
<keyword evidence="4 8" id="KW-0812">Transmembrane</keyword>
<name>A0A0M5IZ97_DROBS</name>
<dbReference type="GO" id="GO:0005886">
    <property type="term" value="C:plasma membrane"/>
    <property type="evidence" value="ECO:0007669"/>
    <property type="project" value="UniProtKB-SubCell"/>
</dbReference>
<evidence type="ECO:0000256" key="1">
    <source>
        <dbReference type="ARBA" id="ARBA00004651"/>
    </source>
</evidence>
<keyword evidence="3" id="KW-1003">Cell membrane</keyword>
<organism evidence="10 11">
    <name type="scientific">Drosophila busckii</name>
    <name type="common">Fruit fly</name>
    <dbReference type="NCBI Taxonomy" id="30019"/>
    <lineage>
        <taxon>Eukaryota</taxon>
        <taxon>Metazoa</taxon>
        <taxon>Ecdysozoa</taxon>
        <taxon>Arthropoda</taxon>
        <taxon>Hexapoda</taxon>
        <taxon>Insecta</taxon>
        <taxon>Pterygota</taxon>
        <taxon>Neoptera</taxon>
        <taxon>Endopterygota</taxon>
        <taxon>Diptera</taxon>
        <taxon>Brachycera</taxon>
        <taxon>Muscomorpha</taxon>
        <taxon>Ephydroidea</taxon>
        <taxon>Drosophilidae</taxon>
        <taxon>Drosophila</taxon>
    </lineage>
</organism>
<evidence type="ECO:0000256" key="7">
    <source>
        <dbReference type="ARBA" id="ARBA00023170"/>
    </source>
</evidence>
<dbReference type="PRINTS" id="PR00237">
    <property type="entry name" value="GPCRRHODOPSN"/>
</dbReference>
<keyword evidence="5 8" id="KW-1133">Transmembrane helix</keyword>
<feature type="domain" description="G-protein coupled receptors family 1 profile" evidence="9">
    <location>
        <begin position="49"/>
        <end position="302"/>
    </location>
</feature>
<proteinExistence type="inferred from homology"/>
<evidence type="ECO:0000256" key="8">
    <source>
        <dbReference type="SAM" id="Phobius"/>
    </source>
</evidence>
<dbReference type="STRING" id="30019.A0A0M5IZ97"/>
<comment type="subcellular location">
    <subcellularLocation>
        <location evidence="1">Cell membrane</location>
        <topology evidence="1">Multi-pass membrane protein</topology>
    </subcellularLocation>
</comment>
<dbReference type="GO" id="GO:0032870">
    <property type="term" value="P:cellular response to hormone stimulus"/>
    <property type="evidence" value="ECO:0007669"/>
    <property type="project" value="TreeGrafter"/>
</dbReference>
<dbReference type="Pfam" id="PF00001">
    <property type="entry name" value="7tm_1"/>
    <property type="match status" value="1"/>
</dbReference>
<dbReference type="SMR" id="A0A0M5IZ97"/>
<gene>
    <name evidence="10" type="ORF">Dbus_chr3Lg2247</name>
</gene>
<dbReference type="InterPro" id="IPR000276">
    <property type="entry name" value="GPCR_Rhodpsn"/>
</dbReference>
<evidence type="ECO:0000313" key="10">
    <source>
        <dbReference type="EMBL" id="ALC45081.1"/>
    </source>
</evidence>
<dbReference type="PROSITE" id="PS50262">
    <property type="entry name" value="G_PROTEIN_RECEP_F1_2"/>
    <property type="match status" value="1"/>
</dbReference>
<keyword evidence="7" id="KW-0675">Receptor</keyword>
<dbReference type="SUPFAM" id="SSF81321">
    <property type="entry name" value="Family A G protein-coupled receptor-like"/>
    <property type="match status" value="1"/>
</dbReference>
<dbReference type="PANTHER" id="PTHR24241">
    <property type="entry name" value="NEUROPEPTIDE RECEPTOR-RELATED G-PROTEIN COUPLED RECEPTOR"/>
    <property type="match status" value="1"/>
</dbReference>